<dbReference type="OrthoDB" id="331544at2759"/>
<dbReference type="InterPro" id="IPR044516">
    <property type="entry name" value="UXS-like"/>
</dbReference>
<protein>
    <recommendedName>
        <fullName evidence="4">UDP-glucuronate decarboxylase</fullName>
        <ecNumber evidence="4">4.1.1.35</ecNumber>
    </recommendedName>
</protein>
<comment type="similarity">
    <text evidence="3">Belongs to the NAD(P)-dependent epimerase/dehydratase family. UDP-glucuronic acid decarboxylase subfamily.</text>
</comment>
<evidence type="ECO:0000256" key="8">
    <source>
        <dbReference type="ARBA" id="ARBA00025005"/>
    </source>
</evidence>
<evidence type="ECO:0000313" key="11">
    <source>
        <dbReference type="EMBL" id="KAI0501982.1"/>
    </source>
</evidence>
<evidence type="ECO:0000256" key="2">
    <source>
        <dbReference type="ARBA" id="ARBA00005100"/>
    </source>
</evidence>
<dbReference type="Pfam" id="PF16363">
    <property type="entry name" value="GDP_Man_Dehyd"/>
    <property type="match status" value="1"/>
</dbReference>
<evidence type="ECO:0000313" key="12">
    <source>
        <dbReference type="Proteomes" id="UP000829196"/>
    </source>
</evidence>
<dbReference type="FunFam" id="3.40.50.720:FF:000044">
    <property type="entry name" value="UDP-glucuronic acid decarboxylase 1"/>
    <property type="match status" value="1"/>
</dbReference>
<dbReference type="Gene3D" id="3.40.50.720">
    <property type="entry name" value="NAD(P)-binding Rossmann-like Domain"/>
    <property type="match status" value="1"/>
</dbReference>
<evidence type="ECO:0000256" key="3">
    <source>
        <dbReference type="ARBA" id="ARBA00007505"/>
    </source>
</evidence>
<sequence length="440" mass="48924">MLGLAKRTGARFLLTSTSEVYGDALEYPQKENYWGNANPIGVRGCYEEGKRVAETLAMDYHRSAGVQVRIARIFNTYGPRMSIDDGRVISNFVAQALRREPLTIYGDGNQTRSFQYISDLIAGLIKLMDGENVGPFNLGNPGEFTMLDLVEVIKETIDPSATVVFKPKTADDPHRRKPDITKAKQLLNWEPKIPLREGLSIMAKDFRRRIQNDRWKNDFPPRIGQDDVEIVQADQCIEQLISGVFSGRISAQIVQADREIVQDDSTVEMIGQTIALGEIQDDPGRSGFGLIVPGRCEYRPGRSVASSTFPLQNPGGCTSPAVSSPAKPPPRPSQAHSSRSRRVRAWIFAGNLHLDNLQAQPSRNFEDLTGVTHGLRRVYVFWTVDRSINGPDRAFPRFDPTAHSISRSISRPARSGPSIRNSGIESPPFDPLLLRSNRGI</sequence>
<keyword evidence="6" id="KW-0520">NAD</keyword>
<keyword evidence="5" id="KW-0210">Decarboxylase</keyword>
<evidence type="ECO:0000256" key="1">
    <source>
        <dbReference type="ARBA" id="ARBA00001911"/>
    </source>
</evidence>
<keyword evidence="12" id="KW-1185">Reference proteome</keyword>
<evidence type="ECO:0000256" key="5">
    <source>
        <dbReference type="ARBA" id="ARBA00022793"/>
    </source>
</evidence>
<dbReference type="AlphaFoldDB" id="A0A8T3B214"/>
<dbReference type="PANTHER" id="PTHR43078">
    <property type="entry name" value="UDP-GLUCURONIC ACID DECARBOXYLASE-RELATED"/>
    <property type="match status" value="1"/>
</dbReference>
<dbReference type="GO" id="GO:0048040">
    <property type="term" value="F:UDP-glucuronate decarboxylase activity"/>
    <property type="evidence" value="ECO:0007669"/>
    <property type="project" value="UniProtKB-EC"/>
</dbReference>
<feature type="domain" description="NAD(P)-binding" evidence="10">
    <location>
        <begin position="6"/>
        <end position="202"/>
    </location>
</feature>
<evidence type="ECO:0000256" key="6">
    <source>
        <dbReference type="ARBA" id="ARBA00023027"/>
    </source>
</evidence>
<accession>A0A8T3B214</accession>
<evidence type="ECO:0000256" key="7">
    <source>
        <dbReference type="ARBA" id="ARBA00023239"/>
    </source>
</evidence>
<reference evidence="11" key="1">
    <citation type="journal article" date="2022" name="Front. Genet.">
        <title>Chromosome-Scale Assembly of the Dendrobium nobile Genome Provides Insights Into the Molecular Mechanism of the Biosynthesis of the Medicinal Active Ingredient of Dendrobium.</title>
        <authorList>
            <person name="Xu Q."/>
            <person name="Niu S.-C."/>
            <person name="Li K.-L."/>
            <person name="Zheng P.-J."/>
            <person name="Zhang X.-J."/>
            <person name="Jia Y."/>
            <person name="Liu Y."/>
            <person name="Niu Y.-X."/>
            <person name="Yu L.-H."/>
            <person name="Chen D.-F."/>
            <person name="Zhang G.-Q."/>
        </authorList>
    </citation>
    <scope>NUCLEOTIDE SEQUENCE</scope>
    <source>
        <tissue evidence="11">Leaf</tissue>
    </source>
</reference>
<dbReference type="EC" id="4.1.1.35" evidence="4"/>
<dbReference type="PANTHER" id="PTHR43078:SF22">
    <property type="entry name" value="UDP-GLUCURONIC ACID DECARBOXYLASE 1"/>
    <property type="match status" value="1"/>
</dbReference>
<evidence type="ECO:0000259" key="10">
    <source>
        <dbReference type="Pfam" id="PF16363"/>
    </source>
</evidence>
<dbReference type="GO" id="GO:0070403">
    <property type="term" value="F:NAD+ binding"/>
    <property type="evidence" value="ECO:0007669"/>
    <property type="project" value="InterPro"/>
</dbReference>
<feature type="compositionally biased region" description="Low complexity" evidence="9">
    <location>
        <begin position="405"/>
        <end position="420"/>
    </location>
</feature>
<dbReference type="EMBL" id="JAGYWB010000012">
    <property type="protein sequence ID" value="KAI0501982.1"/>
    <property type="molecule type" value="Genomic_DNA"/>
</dbReference>
<evidence type="ECO:0000256" key="4">
    <source>
        <dbReference type="ARBA" id="ARBA00012290"/>
    </source>
</evidence>
<comment type="function">
    <text evidence="8">Catalyzes the NAD-dependent decarboxylation of UDP-glucuronic acid to UDP-xylose. Necessary for the biosynthesis of the core tetrasaccharide in glycosaminoglycan biosynthesis.</text>
</comment>
<dbReference type="InterPro" id="IPR016040">
    <property type="entry name" value="NAD(P)-bd_dom"/>
</dbReference>
<keyword evidence="7" id="KW-0456">Lyase</keyword>
<feature type="region of interest" description="Disordered" evidence="9">
    <location>
        <begin position="303"/>
        <end position="340"/>
    </location>
</feature>
<proteinExistence type="inferred from homology"/>
<dbReference type="SUPFAM" id="SSF51735">
    <property type="entry name" value="NAD(P)-binding Rossmann-fold domains"/>
    <property type="match status" value="1"/>
</dbReference>
<comment type="pathway">
    <text evidence="2">Nucleotide-sugar biosynthesis; UDP-alpha-D-xylose biosynthesis; UDP-alpha-D-xylose from UDP-alpha-D-glucuronate: step 1/1.</text>
</comment>
<evidence type="ECO:0000256" key="9">
    <source>
        <dbReference type="SAM" id="MobiDB-lite"/>
    </source>
</evidence>
<dbReference type="GO" id="GO:0042732">
    <property type="term" value="P:D-xylose metabolic process"/>
    <property type="evidence" value="ECO:0007669"/>
    <property type="project" value="InterPro"/>
</dbReference>
<comment type="cofactor">
    <cofactor evidence="1">
        <name>NAD(+)</name>
        <dbReference type="ChEBI" id="CHEBI:57540"/>
    </cofactor>
</comment>
<dbReference type="InterPro" id="IPR036291">
    <property type="entry name" value="NAD(P)-bd_dom_sf"/>
</dbReference>
<dbReference type="Proteomes" id="UP000829196">
    <property type="component" value="Unassembled WGS sequence"/>
</dbReference>
<dbReference type="SMR" id="A0A8T3B214"/>
<name>A0A8T3B214_DENNO</name>
<feature type="region of interest" description="Disordered" evidence="9">
    <location>
        <begin position="405"/>
        <end position="427"/>
    </location>
</feature>
<dbReference type="GO" id="GO:0005737">
    <property type="term" value="C:cytoplasm"/>
    <property type="evidence" value="ECO:0007669"/>
    <property type="project" value="TreeGrafter"/>
</dbReference>
<gene>
    <name evidence="11" type="ORF">KFK09_016927</name>
</gene>
<comment type="caution">
    <text evidence="11">The sequence shown here is derived from an EMBL/GenBank/DDBJ whole genome shotgun (WGS) entry which is preliminary data.</text>
</comment>
<organism evidence="11 12">
    <name type="scientific">Dendrobium nobile</name>
    <name type="common">Orchid</name>
    <dbReference type="NCBI Taxonomy" id="94219"/>
    <lineage>
        <taxon>Eukaryota</taxon>
        <taxon>Viridiplantae</taxon>
        <taxon>Streptophyta</taxon>
        <taxon>Embryophyta</taxon>
        <taxon>Tracheophyta</taxon>
        <taxon>Spermatophyta</taxon>
        <taxon>Magnoliopsida</taxon>
        <taxon>Liliopsida</taxon>
        <taxon>Asparagales</taxon>
        <taxon>Orchidaceae</taxon>
        <taxon>Epidendroideae</taxon>
        <taxon>Malaxideae</taxon>
        <taxon>Dendrobiinae</taxon>
        <taxon>Dendrobium</taxon>
    </lineage>
</organism>